<reference evidence="2" key="1">
    <citation type="submission" date="2023-07" db="EMBL/GenBank/DDBJ databases">
        <title>30 novel species of actinomycetes from the DSMZ collection.</title>
        <authorList>
            <person name="Nouioui I."/>
        </authorList>
    </citation>
    <scope>NUCLEOTIDE SEQUENCE [LARGE SCALE GENOMIC DNA]</scope>
    <source>
        <strain evidence="2">DSM 44938</strain>
    </source>
</reference>
<keyword evidence="2" id="KW-1185">Reference proteome</keyword>
<evidence type="ECO:0000313" key="2">
    <source>
        <dbReference type="Proteomes" id="UP001183246"/>
    </source>
</evidence>
<organism evidence="1 2">
    <name type="scientific">Streptomyces litchfieldiae</name>
    <dbReference type="NCBI Taxonomy" id="3075543"/>
    <lineage>
        <taxon>Bacteria</taxon>
        <taxon>Bacillati</taxon>
        <taxon>Actinomycetota</taxon>
        <taxon>Actinomycetes</taxon>
        <taxon>Kitasatosporales</taxon>
        <taxon>Streptomycetaceae</taxon>
        <taxon>Streptomyces</taxon>
    </lineage>
</organism>
<dbReference type="EMBL" id="JAVREL010000149">
    <property type="protein sequence ID" value="MDT0347884.1"/>
    <property type="molecule type" value="Genomic_DNA"/>
</dbReference>
<sequence length="100" mass="10512">MSSGELWVTPGHLRELADKHGTAAEQASQATALVDQIAKAEERTHGSACSAAAAAAARVAEARRKACIAIETTSQAYEANLNTAASPYVAVDEHHRDEII</sequence>
<dbReference type="Pfam" id="PF10824">
    <property type="entry name" value="T7SS_ESX_EspC"/>
    <property type="match status" value="1"/>
</dbReference>
<dbReference type="RefSeq" id="WP_311708984.1">
    <property type="nucleotide sequence ID" value="NZ_JAVREL010000149.1"/>
</dbReference>
<accession>A0ABU2N1X9</accession>
<dbReference type="InterPro" id="IPR022536">
    <property type="entry name" value="EspC"/>
</dbReference>
<comment type="caution">
    <text evidence="1">The sequence shown here is derived from an EMBL/GenBank/DDBJ whole genome shotgun (WGS) entry which is preliminary data.</text>
</comment>
<name>A0ABU2N1X9_9ACTN</name>
<gene>
    <name evidence="1" type="ORF">RM590_35805</name>
</gene>
<dbReference type="Proteomes" id="UP001183246">
    <property type="component" value="Unassembled WGS sequence"/>
</dbReference>
<proteinExistence type="predicted"/>
<protein>
    <submittedName>
        <fullName evidence="1">Type VII secretion target</fullName>
    </submittedName>
</protein>
<evidence type="ECO:0000313" key="1">
    <source>
        <dbReference type="EMBL" id="MDT0347884.1"/>
    </source>
</evidence>
<feature type="non-terminal residue" evidence="1">
    <location>
        <position position="100"/>
    </location>
</feature>